<dbReference type="Gene3D" id="3.10.50.40">
    <property type="match status" value="2"/>
</dbReference>
<dbReference type="AlphaFoldDB" id="A0A9W6B7M1"/>
<evidence type="ECO:0000313" key="5">
    <source>
        <dbReference type="Proteomes" id="UP001143545"/>
    </source>
</evidence>
<dbReference type="PROSITE" id="PS50198">
    <property type="entry name" value="PPIC_PPIASE_2"/>
    <property type="match status" value="2"/>
</dbReference>
<dbReference type="InterPro" id="IPR050245">
    <property type="entry name" value="PrsA_foldase"/>
</dbReference>
<feature type="domain" description="PpiC" evidence="3">
    <location>
        <begin position="294"/>
        <end position="390"/>
    </location>
</feature>
<dbReference type="InterPro" id="IPR000297">
    <property type="entry name" value="PPIase_PpiC"/>
</dbReference>
<keyword evidence="1" id="KW-0697">Rotamase</keyword>
<dbReference type="InterPro" id="IPR046357">
    <property type="entry name" value="PPIase_dom_sf"/>
</dbReference>
<dbReference type="SUPFAM" id="SSF109998">
    <property type="entry name" value="Triger factor/SurA peptide-binding domain-like"/>
    <property type="match status" value="1"/>
</dbReference>
<feature type="chain" id="PRO_5040880972" evidence="2">
    <location>
        <begin position="22"/>
        <end position="468"/>
    </location>
</feature>
<comment type="caution">
    <text evidence="4">The sequence shown here is derived from an EMBL/GenBank/DDBJ whole genome shotgun (WGS) entry which is preliminary data.</text>
</comment>
<feature type="domain" description="PpiC" evidence="3">
    <location>
        <begin position="189"/>
        <end position="291"/>
    </location>
</feature>
<evidence type="ECO:0000259" key="3">
    <source>
        <dbReference type="PROSITE" id="PS50198"/>
    </source>
</evidence>
<keyword evidence="1 4" id="KW-0413">Isomerase</keyword>
<keyword evidence="5" id="KW-1185">Reference proteome</keyword>
<name>A0A9W6B7M1_9FLAO</name>
<reference evidence="4" key="1">
    <citation type="submission" date="2022-07" db="EMBL/GenBank/DDBJ databases">
        <title>Taxonomy of Novel Oxalotrophic and Methylotrophic Bacteria.</title>
        <authorList>
            <person name="Sahin N."/>
            <person name="Tani A."/>
        </authorList>
    </citation>
    <scope>NUCLEOTIDE SEQUENCE</scope>
    <source>
        <strain evidence="4">AM327</strain>
    </source>
</reference>
<dbReference type="RefSeq" id="WP_281753416.1">
    <property type="nucleotide sequence ID" value="NZ_BRVP01000007.1"/>
</dbReference>
<keyword evidence="2" id="KW-0732">Signal</keyword>
<protein>
    <submittedName>
        <fullName evidence="4">Peptidylprolyl isomerase</fullName>
    </submittedName>
</protein>
<dbReference type="PANTHER" id="PTHR47245:SF2">
    <property type="entry name" value="PEPTIDYL-PROLYL CIS-TRANS ISOMERASE HP_0175-RELATED"/>
    <property type="match status" value="1"/>
</dbReference>
<sequence>MLNKVIALILCLGTFAGYSQGDDLAVNSEVKTDTVKRQRVKVDGVAAVVGDYIILDSDIQKTYQGLKAQGVSKSELSHCNLLGKLMEDKLYMHQAVQDSLDVSPTEIRSGVDRRIDYFLQQVDGDMTKLLDLYEMETEGELREELTTIIQEQLLTERMRDKIIEDIDVTPEEVRAFFYSIPEEERPNFGESVELAQIVIKPEIPKEETKKVVDKLRKMKEDIEDNGVRFSSKALLYSQDPGSKSRGGLYVGITRKTQFAKEFVDVSFSLQEGEVSEPFKTDFGWHIITVDKIRGEQRDVRHILLRPDVPTSSIRAAQEKIDSIRGALLNNEISFKDAAKKFSNEKETANSGGELINPQTYDKRFEMSKLDQDIYSNIYNLEEGDISQPIKEKDRSTGMEYFKIIKVTKKVPDHKADYAQDFTRIKELALTDKRIKEIKKWTEDKIKDTFINVSRDNRDCEFSSNWLKK</sequence>
<accession>A0A9W6B7M1</accession>
<dbReference type="InterPro" id="IPR027304">
    <property type="entry name" value="Trigger_fact/SurA_dom_sf"/>
</dbReference>
<dbReference type="Pfam" id="PF00639">
    <property type="entry name" value="Rotamase"/>
    <property type="match status" value="2"/>
</dbReference>
<dbReference type="PANTHER" id="PTHR47245">
    <property type="entry name" value="PEPTIDYLPROLYL ISOMERASE"/>
    <property type="match status" value="1"/>
</dbReference>
<evidence type="ECO:0000313" key="4">
    <source>
        <dbReference type="EMBL" id="GLB52228.1"/>
    </source>
</evidence>
<dbReference type="SUPFAM" id="SSF54534">
    <property type="entry name" value="FKBP-like"/>
    <property type="match status" value="2"/>
</dbReference>
<dbReference type="Proteomes" id="UP001143545">
    <property type="component" value="Unassembled WGS sequence"/>
</dbReference>
<dbReference type="Gene3D" id="1.10.4030.10">
    <property type="entry name" value="Porin chaperone SurA, peptide-binding domain"/>
    <property type="match status" value="1"/>
</dbReference>
<organism evidence="4 5">
    <name type="scientific">Neptunitalea chrysea</name>
    <dbReference type="NCBI Taxonomy" id="1647581"/>
    <lineage>
        <taxon>Bacteria</taxon>
        <taxon>Pseudomonadati</taxon>
        <taxon>Bacteroidota</taxon>
        <taxon>Flavobacteriia</taxon>
        <taxon>Flavobacteriales</taxon>
        <taxon>Flavobacteriaceae</taxon>
        <taxon>Neptunitalea</taxon>
    </lineage>
</organism>
<dbReference type="EMBL" id="BRVP01000007">
    <property type="protein sequence ID" value="GLB52228.1"/>
    <property type="molecule type" value="Genomic_DNA"/>
</dbReference>
<feature type="signal peptide" evidence="2">
    <location>
        <begin position="1"/>
        <end position="21"/>
    </location>
</feature>
<dbReference type="GO" id="GO:0003755">
    <property type="term" value="F:peptidyl-prolyl cis-trans isomerase activity"/>
    <property type="evidence" value="ECO:0007669"/>
    <property type="project" value="UniProtKB-KW"/>
</dbReference>
<evidence type="ECO:0000256" key="1">
    <source>
        <dbReference type="PROSITE-ProRule" id="PRU00278"/>
    </source>
</evidence>
<proteinExistence type="predicted"/>
<evidence type="ECO:0000256" key="2">
    <source>
        <dbReference type="SAM" id="SignalP"/>
    </source>
</evidence>
<gene>
    <name evidence="4" type="primary">surA</name>
    <name evidence="4" type="ORF">NBRC110019_12670</name>
</gene>